<dbReference type="Pfam" id="PF00078">
    <property type="entry name" value="RVT_1"/>
    <property type="match status" value="1"/>
</dbReference>
<sequence>MFPRSSFVVSKHCAIVCLKQGLELADATISRDERCITATIKDANHTICQIANVYMPVHRAHRYAFLEELMSMPFWSDMLDSQWILLGDFNIHLHDAVEARLPRVQPFVEWLNTHFFNCFPKGTMTLPKAGTTIDYVFAPPPMATRIINTQTHHIPPEWTDHSLLTIDLVTSGVQLGPGSWRLNPYLLENREFQALLDKTVDMFLASDYYTTDVADMGVSAQEKWESLKSIIKYCAKQFTKGQKARFKARVSHLQREREQLLGTPEESARIKRLEQLIEQRIQDDTRQAMLRSATRWLEMGEQNNKYFFNVIKDREAQQTIQSLKKAGTGEKLTDMGDILQEARTFYQDLYTPEDIDLAAVNSLFDNIPADAKLQEAEADRLIEPPSTDSVLLLLDHAPKNKSPGLDGLPFEVYRYLAAKFPAVLLLLQQVLTDALRGVFPDSWKETRMVLLFKKGDPELLKNWRPLSMINSDAKLFTKMLANRFKRILSRLITPYQTGFMPHRLISDNAWLNQTLMTNLRDAAPQDPNIAVLLDQEKAYDRVNPTYLAMVLRQFGFPASLVSSVSSLFFGTRISLSINGWLGAPIDQQRGLRQGDPLSPLLFNLAFEPFLRTILACPSLQGVSMSTAVRAPLAGRISRASSLVPVQGDHDLLRAPATPPRVKLLSYADDLEVFLTSTAEWPVLLSLLSLYGKASNAKVNLEKTVLLSLSGEAHADWKRVTETSNIEWYDSSSVGSVRYLGYPLYHTEEQLQHFLNSITVKIQRHCNLLTKRQLSIRGKGLVANSLLLSRLWHLLRVVVVPDKWLEEIQRVVRQYIVSFWPTVAWDSLCLPRKHGGIGLVDIKKQHLALHLIYVKRLLRPRSPADFLTPWLMYTFHVYSGHATVLPLLLYPRTCWPRVRKCPHLEHLARLLTRLPPLTLTPEWPSWWLLDLPWLQVCSLSPTATLPLTRNSDKLPPHALIASLLSVLPNSHILVCVRPRDTAALQHLFNALCPIEGPPVWVVPAPLRSVMAFTAPERTALLESSTTPSPPTASFSHWFITTGPRSKATVDKITLGALRRSWHPSFDMLRRPAHPPGYRPPHLLLPPHLWRDFWSLCLPPKAFTPWWRLLHGHLSVQVRLHSMNRVKYPSPLCKMCHEATEDEYHMVIGCSMKSLFWYEFVSHLGLADLFPTDEAIWIGLTTLHGQDNNPLDISILELLGAAFSSIWQHHWGCTIDGKSWITRAVFSSFLEDHSKLISSFLDM</sequence>
<dbReference type="Pfam" id="PF13966">
    <property type="entry name" value="zf-RVT"/>
    <property type="match status" value="1"/>
</dbReference>
<dbReference type="EMBL" id="JASEJX010000021">
    <property type="protein sequence ID" value="KAK4512499.1"/>
    <property type="molecule type" value="Genomic_DNA"/>
</dbReference>
<protein>
    <recommendedName>
        <fullName evidence="1">Reverse transcriptase domain-containing protein</fullName>
    </recommendedName>
</protein>
<proteinExistence type="predicted"/>
<dbReference type="InterPro" id="IPR043502">
    <property type="entry name" value="DNA/RNA_pol_sf"/>
</dbReference>
<comment type="caution">
    <text evidence="2">The sequence shown here is derived from an EMBL/GenBank/DDBJ whole genome shotgun (WGS) entry which is preliminary data.</text>
</comment>
<dbReference type="SUPFAM" id="SSF56219">
    <property type="entry name" value="DNase I-like"/>
    <property type="match status" value="1"/>
</dbReference>
<dbReference type="InterPro" id="IPR000477">
    <property type="entry name" value="RT_dom"/>
</dbReference>
<dbReference type="PANTHER" id="PTHR31635">
    <property type="entry name" value="REVERSE TRANSCRIPTASE DOMAIN-CONTAINING PROTEIN-RELATED"/>
    <property type="match status" value="1"/>
</dbReference>
<accession>A0AAN7D8J8</accession>
<organism evidence="2 3">
    <name type="scientific">Mucor velutinosus</name>
    <dbReference type="NCBI Taxonomy" id="708070"/>
    <lineage>
        <taxon>Eukaryota</taxon>
        <taxon>Fungi</taxon>
        <taxon>Fungi incertae sedis</taxon>
        <taxon>Mucoromycota</taxon>
        <taxon>Mucoromycotina</taxon>
        <taxon>Mucoromycetes</taxon>
        <taxon>Mucorales</taxon>
        <taxon>Mucorineae</taxon>
        <taxon>Mucoraceae</taxon>
        <taxon>Mucor</taxon>
    </lineage>
</organism>
<dbReference type="InterPro" id="IPR036691">
    <property type="entry name" value="Endo/exonu/phosph_ase_sf"/>
</dbReference>
<keyword evidence="3" id="KW-1185">Reference proteome</keyword>
<dbReference type="SUPFAM" id="SSF56672">
    <property type="entry name" value="DNA/RNA polymerases"/>
    <property type="match status" value="1"/>
</dbReference>
<dbReference type="GeneID" id="89946902"/>
<dbReference type="AlphaFoldDB" id="A0AAN7D8J8"/>
<dbReference type="PANTHER" id="PTHR31635:SF196">
    <property type="entry name" value="REVERSE TRANSCRIPTASE DOMAIN-CONTAINING PROTEIN-RELATED"/>
    <property type="match status" value="1"/>
</dbReference>
<reference evidence="2 3" key="1">
    <citation type="submission" date="2022-11" db="EMBL/GenBank/DDBJ databases">
        <title>Mucor velutinosus strain NIH1002 WGS.</title>
        <authorList>
            <person name="Subramanian P."/>
            <person name="Mullikin J.C."/>
            <person name="Segre J.A."/>
            <person name="Zelazny A.M."/>
        </authorList>
    </citation>
    <scope>NUCLEOTIDE SEQUENCE [LARGE SCALE GENOMIC DNA]</scope>
    <source>
        <strain evidence="2 3">NIH1002</strain>
    </source>
</reference>
<evidence type="ECO:0000259" key="1">
    <source>
        <dbReference type="PROSITE" id="PS50878"/>
    </source>
</evidence>
<dbReference type="PROSITE" id="PS50878">
    <property type="entry name" value="RT_POL"/>
    <property type="match status" value="1"/>
</dbReference>
<feature type="domain" description="Reverse transcriptase" evidence="1">
    <location>
        <begin position="432"/>
        <end position="721"/>
    </location>
</feature>
<dbReference type="RefSeq" id="XP_064679165.1">
    <property type="nucleotide sequence ID" value="XM_064822565.1"/>
</dbReference>
<evidence type="ECO:0000313" key="2">
    <source>
        <dbReference type="EMBL" id="KAK4512499.1"/>
    </source>
</evidence>
<evidence type="ECO:0000313" key="3">
    <source>
        <dbReference type="Proteomes" id="UP001304243"/>
    </source>
</evidence>
<dbReference type="Proteomes" id="UP001304243">
    <property type="component" value="Unassembled WGS sequence"/>
</dbReference>
<dbReference type="InterPro" id="IPR026960">
    <property type="entry name" value="RVT-Znf"/>
</dbReference>
<gene>
    <name evidence="2" type="ORF">ATC70_003200</name>
</gene>
<dbReference type="Gene3D" id="3.60.10.10">
    <property type="entry name" value="Endonuclease/exonuclease/phosphatase"/>
    <property type="match status" value="1"/>
</dbReference>
<dbReference type="CDD" id="cd01650">
    <property type="entry name" value="RT_nLTR_like"/>
    <property type="match status" value="1"/>
</dbReference>
<name>A0AAN7D8J8_9FUNG</name>